<evidence type="ECO:0000313" key="3">
    <source>
        <dbReference type="EMBL" id="HIS30062.1"/>
    </source>
</evidence>
<dbReference type="PANTHER" id="PTHR45138:SF9">
    <property type="entry name" value="DIGUANYLATE CYCLASE DGCM-RELATED"/>
    <property type="match status" value="1"/>
</dbReference>
<feature type="transmembrane region" description="Helical" evidence="1">
    <location>
        <begin position="32"/>
        <end position="51"/>
    </location>
</feature>
<keyword evidence="1" id="KW-0812">Transmembrane</keyword>
<dbReference type="InterPro" id="IPR000160">
    <property type="entry name" value="GGDEF_dom"/>
</dbReference>
<dbReference type="SMART" id="SM00267">
    <property type="entry name" value="GGDEF"/>
    <property type="match status" value="1"/>
</dbReference>
<evidence type="ECO:0000313" key="4">
    <source>
        <dbReference type="Proteomes" id="UP000823935"/>
    </source>
</evidence>
<accession>A0A9D1JIL2</accession>
<evidence type="ECO:0000256" key="1">
    <source>
        <dbReference type="SAM" id="Phobius"/>
    </source>
</evidence>
<comment type="caution">
    <text evidence="3">The sequence shown here is derived from an EMBL/GenBank/DDBJ whole genome shotgun (WGS) entry which is preliminary data.</text>
</comment>
<proteinExistence type="predicted"/>
<dbReference type="PROSITE" id="PS50887">
    <property type="entry name" value="GGDEF"/>
    <property type="match status" value="1"/>
</dbReference>
<dbReference type="Gene3D" id="3.30.450.20">
    <property type="entry name" value="PAS domain"/>
    <property type="match status" value="1"/>
</dbReference>
<dbReference type="NCBIfam" id="TIGR00254">
    <property type="entry name" value="GGDEF"/>
    <property type="match status" value="1"/>
</dbReference>
<reference evidence="3" key="1">
    <citation type="submission" date="2020-10" db="EMBL/GenBank/DDBJ databases">
        <authorList>
            <person name="Gilroy R."/>
        </authorList>
    </citation>
    <scope>NUCLEOTIDE SEQUENCE</scope>
    <source>
        <strain evidence="3">CHK190-19873</strain>
    </source>
</reference>
<dbReference type="InterPro" id="IPR050469">
    <property type="entry name" value="Diguanylate_Cyclase"/>
</dbReference>
<keyword evidence="1" id="KW-0472">Membrane</keyword>
<name>A0A9D1JIL2_9FIRM</name>
<dbReference type="SUPFAM" id="SSF55073">
    <property type="entry name" value="Nucleotide cyclase"/>
    <property type="match status" value="1"/>
</dbReference>
<organism evidence="3 4">
    <name type="scientific">Candidatus Limivivens intestinipullorum</name>
    <dbReference type="NCBI Taxonomy" id="2840858"/>
    <lineage>
        <taxon>Bacteria</taxon>
        <taxon>Bacillati</taxon>
        <taxon>Bacillota</taxon>
        <taxon>Clostridia</taxon>
        <taxon>Lachnospirales</taxon>
        <taxon>Lachnospiraceae</taxon>
        <taxon>Lachnospiraceae incertae sedis</taxon>
        <taxon>Candidatus Limivivens</taxon>
    </lineage>
</organism>
<dbReference type="GO" id="GO:0043709">
    <property type="term" value="P:cell adhesion involved in single-species biofilm formation"/>
    <property type="evidence" value="ECO:0007669"/>
    <property type="project" value="TreeGrafter"/>
</dbReference>
<dbReference type="GO" id="GO:0052621">
    <property type="term" value="F:diguanylate cyclase activity"/>
    <property type="evidence" value="ECO:0007669"/>
    <property type="project" value="TreeGrafter"/>
</dbReference>
<dbReference type="AlphaFoldDB" id="A0A9D1JIL2"/>
<dbReference type="Proteomes" id="UP000823935">
    <property type="component" value="Unassembled WGS sequence"/>
</dbReference>
<dbReference type="InterPro" id="IPR029787">
    <property type="entry name" value="Nucleotide_cyclase"/>
</dbReference>
<evidence type="ECO:0000259" key="2">
    <source>
        <dbReference type="PROSITE" id="PS50887"/>
    </source>
</evidence>
<dbReference type="GO" id="GO:1902201">
    <property type="term" value="P:negative regulation of bacterial-type flagellum-dependent cell motility"/>
    <property type="evidence" value="ECO:0007669"/>
    <property type="project" value="TreeGrafter"/>
</dbReference>
<dbReference type="EMBL" id="DVIQ01000004">
    <property type="protein sequence ID" value="HIS30062.1"/>
    <property type="molecule type" value="Genomic_DNA"/>
</dbReference>
<gene>
    <name evidence="3" type="ORF">IAB44_00700</name>
</gene>
<dbReference type="InterPro" id="IPR043128">
    <property type="entry name" value="Rev_trsase/Diguanyl_cyclase"/>
</dbReference>
<reference evidence="3" key="2">
    <citation type="journal article" date="2021" name="PeerJ">
        <title>Extensive microbial diversity within the chicken gut microbiome revealed by metagenomics and culture.</title>
        <authorList>
            <person name="Gilroy R."/>
            <person name="Ravi A."/>
            <person name="Getino M."/>
            <person name="Pursley I."/>
            <person name="Horton D.L."/>
            <person name="Alikhan N.F."/>
            <person name="Baker D."/>
            <person name="Gharbi K."/>
            <person name="Hall N."/>
            <person name="Watson M."/>
            <person name="Adriaenssens E.M."/>
            <person name="Foster-Nyarko E."/>
            <person name="Jarju S."/>
            <person name="Secka A."/>
            <person name="Antonio M."/>
            <person name="Oren A."/>
            <person name="Chaudhuri R.R."/>
            <person name="La Ragione R."/>
            <person name="Hildebrand F."/>
            <person name="Pallen M.J."/>
        </authorList>
    </citation>
    <scope>NUCLEOTIDE SEQUENCE</scope>
    <source>
        <strain evidence="3">CHK190-19873</strain>
    </source>
</reference>
<dbReference type="Pfam" id="PF00990">
    <property type="entry name" value="GGDEF"/>
    <property type="match status" value="1"/>
</dbReference>
<protein>
    <submittedName>
        <fullName evidence="3">GGDEF domain-containing protein</fullName>
    </submittedName>
</protein>
<sequence length="671" mass="77372">MKHRTRRSVKRTDKKEYNAGAGQDRVPWQKSMAVTVLLILLMTVCSFFVTWRINRMEEDRSFARLQEETNELVQYIEREAEDDREQLALIATMAAAYEDLASPKLWNILNSYQNTGMISRVEILLPDDTVLTKNGRVSFEGKLSFQEQAALGEHISNREEDLSDGGAYVVRSYVPVQRDGKTVAMLYGVIELGSLPEELAARPYSGDAALYLIEGGSGDFLVDTWHNEPGGNIWDLGERQMAPGYHHEQLKQGLMDGETGYVVFVSQTIGTHLYFYYEPVGINDWRLALSVPENVVFESAQNIRRVLNTFLGFEAVCFALYFVWMLRYVRQVTSEKQRRLDTIQYIYDVENWLFNAHENKENMKLALERIGEITQAELVCLWVWNPSEEKNFWMWEKADKEEEISKESRVTDQKRKNRWEKQEKIAAVLRAHFRNGSPSLLALRPGSLRERLPEGLWDFADTMMAVPVKETDGEICGILACCDLPEKEAEISLLKSVEFSFGMFCHNLNSYNAVKEQGERDALTGLYNRNRYEAQLLRYQKQNIASMACVYLDANGLHELNNRHGHEAGDRMLRTVAKQLRNQFGDANTYRIGGDEFLVFVPNTEKEAVESLCREMTAELDRAQIHVSVGIQWEETVSSITSLIKEAEKKMYADKKAYYEQTCNDRRRNRR</sequence>
<dbReference type="CDD" id="cd01949">
    <property type="entry name" value="GGDEF"/>
    <property type="match status" value="1"/>
</dbReference>
<feature type="domain" description="GGDEF" evidence="2">
    <location>
        <begin position="545"/>
        <end position="671"/>
    </location>
</feature>
<dbReference type="GO" id="GO:0005886">
    <property type="term" value="C:plasma membrane"/>
    <property type="evidence" value="ECO:0007669"/>
    <property type="project" value="TreeGrafter"/>
</dbReference>
<dbReference type="Gene3D" id="3.30.70.270">
    <property type="match status" value="1"/>
</dbReference>
<keyword evidence="1" id="KW-1133">Transmembrane helix</keyword>
<dbReference type="PANTHER" id="PTHR45138">
    <property type="entry name" value="REGULATORY COMPONENTS OF SENSORY TRANSDUCTION SYSTEM"/>
    <property type="match status" value="1"/>
</dbReference>